<organism evidence="1 2">
    <name type="scientific">Aspergillus keveii</name>
    <dbReference type="NCBI Taxonomy" id="714993"/>
    <lineage>
        <taxon>Eukaryota</taxon>
        <taxon>Fungi</taxon>
        <taxon>Dikarya</taxon>
        <taxon>Ascomycota</taxon>
        <taxon>Pezizomycotina</taxon>
        <taxon>Eurotiomycetes</taxon>
        <taxon>Eurotiomycetidae</taxon>
        <taxon>Eurotiales</taxon>
        <taxon>Aspergillaceae</taxon>
        <taxon>Aspergillus</taxon>
        <taxon>Aspergillus subgen. Nidulantes</taxon>
    </lineage>
</organism>
<evidence type="ECO:0000313" key="1">
    <source>
        <dbReference type="EMBL" id="KAL2796974.1"/>
    </source>
</evidence>
<reference evidence="1 2" key="1">
    <citation type="submission" date="2024-07" db="EMBL/GenBank/DDBJ databases">
        <title>Section-level genome sequencing and comparative genomics of Aspergillus sections Usti and Cavernicolus.</title>
        <authorList>
            <consortium name="Lawrence Berkeley National Laboratory"/>
            <person name="Nybo J.L."/>
            <person name="Vesth T.C."/>
            <person name="Theobald S."/>
            <person name="Frisvad J.C."/>
            <person name="Larsen T.O."/>
            <person name="Kjaerboelling I."/>
            <person name="Rothschild-Mancinelli K."/>
            <person name="Lyhne E.K."/>
            <person name="Kogle M.E."/>
            <person name="Barry K."/>
            <person name="Clum A."/>
            <person name="Na H."/>
            <person name="Ledsgaard L."/>
            <person name="Lin J."/>
            <person name="Lipzen A."/>
            <person name="Kuo A."/>
            <person name="Riley R."/>
            <person name="Mondo S."/>
            <person name="Labutti K."/>
            <person name="Haridas S."/>
            <person name="Pangalinan J."/>
            <person name="Salamov A.A."/>
            <person name="Simmons B.A."/>
            <person name="Magnuson J.K."/>
            <person name="Chen J."/>
            <person name="Drula E."/>
            <person name="Henrissat B."/>
            <person name="Wiebenga A."/>
            <person name="Lubbers R.J."/>
            <person name="Gomes A.C."/>
            <person name="Makela M.R."/>
            <person name="Stajich J."/>
            <person name="Grigoriev I.V."/>
            <person name="Mortensen U.H."/>
            <person name="De Vries R.P."/>
            <person name="Baker S.E."/>
            <person name="Andersen M.R."/>
        </authorList>
    </citation>
    <scope>NUCLEOTIDE SEQUENCE [LARGE SCALE GENOMIC DNA]</scope>
    <source>
        <strain evidence="1 2">CBS 209.92</strain>
    </source>
</reference>
<dbReference type="EMBL" id="JBFTWV010000022">
    <property type="protein sequence ID" value="KAL2796974.1"/>
    <property type="molecule type" value="Genomic_DNA"/>
</dbReference>
<accession>A0ABR4GD61</accession>
<dbReference type="Proteomes" id="UP001610563">
    <property type="component" value="Unassembled WGS sequence"/>
</dbReference>
<proteinExistence type="predicted"/>
<evidence type="ECO:0000313" key="2">
    <source>
        <dbReference type="Proteomes" id="UP001610563"/>
    </source>
</evidence>
<comment type="caution">
    <text evidence="1">The sequence shown here is derived from an EMBL/GenBank/DDBJ whole genome shotgun (WGS) entry which is preliminary data.</text>
</comment>
<protein>
    <submittedName>
        <fullName evidence="1">Uncharacterized protein</fullName>
    </submittedName>
</protein>
<gene>
    <name evidence="1" type="ORF">BJX66DRAFT_335431</name>
</gene>
<sequence length="187" mass="21697">MPSTNKEQYFLARPTHTIGFRGGAGNVRDYFVVFFEDVMKDQMPLFLHMAIIHRRLKTQGRNSVVYGLHIDLDSYTFLKIDCSSKVLRQAGYILLISDRIQVFETSCSFRAHVNPPYPRGAQMTYSEAPSYIRWSWGSKNEKWKTSWSGMEDFVTRVDNILETADEDCYGIKRPTSEWTDVLFLDSP</sequence>
<name>A0ABR4GD61_9EURO</name>
<keyword evidence="2" id="KW-1185">Reference proteome</keyword>